<keyword evidence="4" id="KW-0788">Thiol protease</keyword>
<dbReference type="InterPro" id="IPR036764">
    <property type="entry name" value="Peptidase_Prp_sf"/>
</dbReference>
<accession>A0A9X8UKC7</accession>
<dbReference type="GO" id="GO:0008234">
    <property type="term" value="F:cysteine-type peptidase activity"/>
    <property type="evidence" value="ECO:0007669"/>
    <property type="project" value="UniProtKB-KW"/>
</dbReference>
<keyword evidence="3" id="KW-0378">Hydrolase</keyword>
<evidence type="ECO:0000256" key="5">
    <source>
        <dbReference type="ARBA" id="ARBA00044503"/>
    </source>
</evidence>
<keyword evidence="1" id="KW-0690">Ribosome biogenesis</keyword>
<sequence length="106" mass="11526">MIVARFFCREGRPRGFTVSGHAGYAEAGSDIVCAAATSAVQLVCNTITDVLCEEAQVTVEEDRVTLRLDGEECAAAQSLLEGLYLHLNILREQYPGHVKATKVENQ</sequence>
<dbReference type="PANTHER" id="PTHR39178">
    <property type="entry name" value="HYPOTHETICAL RIBOSOME-ASSOCIATED PROTEIN"/>
    <property type="match status" value="1"/>
</dbReference>
<dbReference type="RefSeq" id="WP_132084520.1">
    <property type="nucleotide sequence ID" value="NZ_SLUK01000005.1"/>
</dbReference>
<dbReference type="CDD" id="cd16332">
    <property type="entry name" value="Prp-like"/>
    <property type="match status" value="1"/>
</dbReference>
<evidence type="ECO:0000313" key="7">
    <source>
        <dbReference type="EMBL" id="TCL43551.1"/>
    </source>
</evidence>
<dbReference type="InterPro" id="IPR007422">
    <property type="entry name" value="Peptidase_Prp"/>
</dbReference>
<dbReference type="Gene3D" id="3.30.70.1490">
    <property type="entry name" value="Cysteine protease Prp"/>
    <property type="match status" value="1"/>
</dbReference>
<dbReference type="EMBL" id="SLUK01000005">
    <property type="protein sequence ID" value="TCL43551.1"/>
    <property type="molecule type" value="Genomic_DNA"/>
</dbReference>
<reference evidence="7 8" key="1">
    <citation type="submission" date="2019-03" db="EMBL/GenBank/DDBJ databases">
        <title>Genomic Encyclopedia of Type Strains, Phase IV (KMG-IV): sequencing the most valuable type-strain genomes for metagenomic binning, comparative biology and taxonomic classification.</title>
        <authorList>
            <person name="Goeker M."/>
        </authorList>
    </citation>
    <scope>NUCLEOTIDE SEQUENCE [LARGE SCALE GENOMIC DNA]</scope>
    <source>
        <strain evidence="7 8">DSM 100433</strain>
    </source>
</reference>
<evidence type="ECO:0000313" key="8">
    <source>
        <dbReference type="Proteomes" id="UP000294682"/>
    </source>
</evidence>
<keyword evidence="2" id="KW-0645">Protease</keyword>
<gene>
    <name evidence="7" type="ORF">EDD78_105185</name>
</gene>
<keyword evidence="8" id="KW-1185">Reference proteome</keyword>
<evidence type="ECO:0000256" key="4">
    <source>
        <dbReference type="ARBA" id="ARBA00022807"/>
    </source>
</evidence>
<evidence type="ECO:0000256" key="1">
    <source>
        <dbReference type="ARBA" id="ARBA00022517"/>
    </source>
</evidence>
<name>A0A9X8UKC7_9FIRM</name>
<evidence type="ECO:0000256" key="6">
    <source>
        <dbReference type="ARBA" id="ARBA00044538"/>
    </source>
</evidence>
<comment type="similarity">
    <text evidence="5">Belongs to the Prp family.</text>
</comment>
<dbReference type="GO" id="GO:0042254">
    <property type="term" value="P:ribosome biogenesis"/>
    <property type="evidence" value="ECO:0007669"/>
    <property type="project" value="UniProtKB-KW"/>
</dbReference>
<comment type="caution">
    <text evidence="7">The sequence shown here is derived from an EMBL/GenBank/DDBJ whole genome shotgun (WGS) entry which is preliminary data.</text>
</comment>
<evidence type="ECO:0000256" key="2">
    <source>
        <dbReference type="ARBA" id="ARBA00022670"/>
    </source>
</evidence>
<protein>
    <recommendedName>
        <fullName evidence="6">Ribosomal processing cysteine protease Prp</fullName>
    </recommendedName>
</protein>
<proteinExistence type="inferred from homology"/>
<organism evidence="7 8">
    <name type="scientific">Harryflintia acetispora</name>
    <dbReference type="NCBI Taxonomy" id="1849041"/>
    <lineage>
        <taxon>Bacteria</taxon>
        <taxon>Bacillati</taxon>
        <taxon>Bacillota</taxon>
        <taxon>Clostridia</taxon>
        <taxon>Eubacteriales</taxon>
        <taxon>Oscillospiraceae</taxon>
        <taxon>Harryflintia</taxon>
    </lineage>
</organism>
<dbReference type="Pfam" id="PF04327">
    <property type="entry name" value="Peptidase_Prp"/>
    <property type="match status" value="1"/>
</dbReference>
<dbReference type="SUPFAM" id="SSF118010">
    <property type="entry name" value="TM1457-like"/>
    <property type="match status" value="1"/>
</dbReference>
<evidence type="ECO:0000256" key="3">
    <source>
        <dbReference type="ARBA" id="ARBA00022801"/>
    </source>
</evidence>
<dbReference type="PANTHER" id="PTHR39178:SF1">
    <property type="entry name" value="RIBOSOMAL-PROCESSING CYSTEINE PROTEASE PRP"/>
    <property type="match status" value="1"/>
</dbReference>
<dbReference type="GO" id="GO:0006508">
    <property type="term" value="P:proteolysis"/>
    <property type="evidence" value="ECO:0007669"/>
    <property type="project" value="UniProtKB-KW"/>
</dbReference>
<dbReference type="Proteomes" id="UP000294682">
    <property type="component" value="Unassembled WGS sequence"/>
</dbReference>
<dbReference type="AlphaFoldDB" id="A0A9X8UKC7"/>